<evidence type="ECO:0000256" key="11">
    <source>
        <dbReference type="ARBA" id="ARBA00024433"/>
    </source>
</evidence>
<accession>A0A1D2NMB7</accession>
<dbReference type="OrthoDB" id="27917at2759"/>
<dbReference type="EMBL" id="LJIJ01000007">
    <property type="protein sequence ID" value="ODN06359.1"/>
    <property type="molecule type" value="Genomic_DNA"/>
</dbReference>
<evidence type="ECO:0000256" key="1">
    <source>
        <dbReference type="ARBA" id="ARBA00003843"/>
    </source>
</evidence>
<evidence type="ECO:0000256" key="13">
    <source>
        <dbReference type="ARBA" id="ARBA00040950"/>
    </source>
</evidence>
<evidence type="ECO:0000256" key="4">
    <source>
        <dbReference type="ARBA" id="ARBA00022614"/>
    </source>
</evidence>
<dbReference type="OMA" id="SFMEMMT"/>
<dbReference type="PROSITE" id="PS51450">
    <property type="entry name" value="LRR"/>
    <property type="match status" value="3"/>
</dbReference>
<dbReference type="PANTHER" id="PTHR45973">
    <property type="entry name" value="PROTEIN PHOSPHATASE 1 REGULATORY SUBUNIT SDS22-RELATED"/>
    <property type="match status" value="1"/>
</dbReference>
<keyword evidence="3" id="KW-0963">Cytoplasm</keyword>
<keyword evidence="4" id="KW-0433">Leucine-rich repeat</keyword>
<dbReference type="InterPro" id="IPR025875">
    <property type="entry name" value="Leu-rich_rpt_4"/>
</dbReference>
<comment type="caution">
    <text evidence="14">The sequence shown here is derived from an EMBL/GenBank/DDBJ whole genome shotgun (WGS) entry which is preliminary data.</text>
</comment>
<evidence type="ECO:0000256" key="12">
    <source>
        <dbReference type="ARBA" id="ARBA00038378"/>
    </source>
</evidence>
<keyword evidence="9" id="KW-0206">Cytoskeleton</keyword>
<evidence type="ECO:0000256" key="6">
    <source>
        <dbReference type="ARBA" id="ARBA00022846"/>
    </source>
</evidence>
<keyword evidence="5" id="KW-0677">Repeat</keyword>
<dbReference type="SUPFAM" id="SSF52075">
    <property type="entry name" value="Outer arm dynein light chain 1"/>
    <property type="match status" value="1"/>
</dbReference>
<evidence type="ECO:0000256" key="7">
    <source>
        <dbReference type="ARBA" id="ARBA00023054"/>
    </source>
</evidence>
<protein>
    <recommendedName>
        <fullName evidence="11">Dynein axonemal assembly factor 1 homolog</fullName>
    </recommendedName>
    <alternativeName>
        <fullName evidence="13">Dynein regulatory complex subunit 3</fullName>
    </alternativeName>
</protein>
<dbReference type="Proteomes" id="UP000094527">
    <property type="component" value="Unassembled WGS sequence"/>
</dbReference>
<comment type="function">
    <text evidence="1">Cilium-specific protein required for cilia structures.</text>
</comment>
<name>A0A1D2NMB7_ORCCI</name>
<dbReference type="STRING" id="48709.A0A1D2NMB7"/>
<comment type="similarity">
    <text evidence="12">Belongs to the DRC3 family.</text>
</comment>
<evidence type="ECO:0000256" key="8">
    <source>
        <dbReference type="ARBA" id="ARBA00023069"/>
    </source>
</evidence>
<dbReference type="PANTHER" id="PTHR45973:SF12">
    <property type="entry name" value="DYNEIN REGULATORY COMPLEX SUBUNIT 3"/>
    <property type="match status" value="1"/>
</dbReference>
<keyword evidence="8" id="KW-0969">Cilium</keyword>
<evidence type="ECO:0000256" key="9">
    <source>
        <dbReference type="ARBA" id="ARBA00023212"/>
    </source>
</evidence>
<evidence type="ECO:0000256" key="5">
    <source>
        <dbReference type="ARBA" id="ARBA00022737"/>
    </source>
</evidence>
<keyword evidence="15" id="KW-1185">Reference proteome</keyword>
<organism evidence="14 15">
    <name type="scientific">Orchesella cincta</name>
    <name type="common">Springtail</name>
    <name type="synonym">Podura cincta</name>
    <dbReference type="NCBI Taxonomy" id="48709"/>
    <lineage>
        <taxon>Eukaryota</taxon>
        <taxon>Metazoa</taxon>
        <taxon>Ecdysozoa</taxon>
        <taxon>Arthropoda</taxon>
        <taxon>Hexapoda</taxon>
        <taxon>Collembola</taxon>
        <taxon>Entomobryomorpha</taxon>
        <taxon>Entomobryoidea</taxon>
        <taxon>Orchesellidae</taxon>
        <taxon>Orchesellinae</taxon>
        <taxon>Orchesella</taxon>
    </lineage>
</organism>
<gene>
    <name evidence="14" type="ORF">Ocin01_00357</name>
</gene>
<reference evidence="14 15" key="1">
    <citation type="journal article" date="2016" name="Genome Biol. Evol.">
        <title>Gene Family Evolution Reflects Adaptation to Soil Environmental Stressors in the Genome of the Collembolan Orchesella cincta.</title>
        <authorList>
            <person name="Faddeeva-Vakhrusheva A."/>
            <person name="Derks M.F."/>
            <person name="Anvar S.Y."/>
            <person name="Agamennone V."/>
            <person name="Suring W."/>
            <person name="Smit S."/>
            <person name="van Straalen N.M."/>
            <person name="Roelofs D."/>
        </authorList>
    </citation>
    <scope>NUCLEOTIDE SEQUENCE [LARGE SCALE GENOMIC DNA]</scope>
    <source>
        <tissue evidence="14">Mixed pool</tissue>
    </source>
</reference>
<dbReference type="GO" id="GO:0005929">
    <property type="term" value="C:cilium"/>
    <property type="evidence" value="ECO:0007669"/>
    <property type="project" value="TreeGrafter"/>
</dbReference>
<evidence type="ECO:0000313" key="14">
    <source>
        <dbReference type="EMBL" id="ODN06359.1"/>
    </source>
</evidence>
<dbReference type="InterPro" id="IPR050576">
    <property type="entry name" value="Cilia_flagella_integrity"/>
</dbReference>
<proteinExistence type="inferred from homology"/>
<keyword evidence="7" id="KW-0175">Coiled coil</keyword>
<sequence length="634" mass="74436">MGYDDIGREELKCSDYNQEYIRQRMDGAPVDRNLIIITEPMIINCLNELMPSGDEGKYARMVKLDIKMVTYLKMEYRSISEIANLNQLTNLTKLQLCNNVIKRIQNLDVLVNLVWLDLSFNSIKKIEGLDKLTKLEVLNLHRNFVKTLENLDNNLRLQMFHISTNKLDNLENLRYLRRLIRLRSVALQGNPVAMDPDFIHYFVAYNPHIDLIDHIIVPKTEKDIANVKHKHVDKYAATEDKLVRRASIVEAELEVKQLHKEAFVDGLQEDEFWNLLYETDTEGKVLLQLGDTDDIQVMYKELFRRATNDIFEKGMRAHEQRQNEIRAYHIAISEEIEKVQKPGNDLTEEFVEYGRQTLKDIRLLVSLIEDNERRVQNGLAHELPPEFPEFESHLDSLMRDYVKRLHDIWFMLIHHEMDFNEKMEDVNDILDRSIREIITNWLEQLRGQCGSLREVEQQLNGRLQEALVTYGEFRLSDTNIPEELHHLVSDKDALTNCIQMSHDHHVSVVDGKEDQICQRVKKWQDDFSIGLSVNEYERNKARLNEISHFIDSHYSYLEETRGLLHATSYIPPVRADQECTEQATCQPLTWYEKLKKRLRVREKKFKQSIQPKQSVAPVKKGKMGAVPTRTSFIL</sequence>
<evidence type="ECO:0000256" key="2">
    <source>
        <dbReference type="ARBA" id="ARBA00004611"/>
    </source>
</evidence>
<keyword evidence="10" id="KW-0966">Cell projection</keyword>
<dbReference type="Gene3D" id="3.80.10.10">
    <property type="entry name" value="Ribonuclease Inhibitor"/>
    <property type="match status" value="1"/>
</dbReference>
<comment type="subcellular location">
    <subcellularLocation>
        <location evidence="2">Cytoplasm</location>
        <location evidence="2">Cytoskeleton</location>
        <location evidence="2">Flagellum axoneme</location>
    </subcellularLocation>
</comment>
<evidence type="ECO:0000313" key="15">
    <source>
        <dbReference type="Proteomes" id="UP000094527"/>
    </source>
</evidence>
<dbReference type="AlphaFoldDB" id="A0A1D2NMB7"/>
<dbReference type="SMART" id="SM00365">
    <property type="entry name" value="LRR_SD22"/>
    <property type="match status" value="4"/>
</dbReference>
<dbReference type="Pfam" id="PF12799">
    <property type="entry name" value="LRR_4"/>
    <property type="match status" value="1"/>
</dbReference>
<dbReference type="InterPro" id="IPR001611">
    <property type="entry name" value="Leu-rich_rpt"/>
</dbReference>
<dbReference type="InterPro" id="IPR032675">
    <property type="entry name" value="LRR_dom_sf"/>
</dbReference>
<evidence type="ECO:0000256" key="3">
    <source>
        <dbReference type="ARBA" id="ARBA00022490"/>
    </source>
</evidence>
<keyword evidence="6" id="KW-0282">Flagellum</keyword>
<evidence type="ECO:0000256" key="10">
    <source>
        <dbReference type="ARBA" id="ARBA00023273"/>
    </source>
</evidence>